<feature type="region of interest" description="Disordered" evidence="1">
    <location>
        <begin position="1"/>
        <end position="25"/>
    </location>
</feature>
<name>A0A0S7EKE9_9TELE</name>
<protein>
    <submittedName>
        <fullName evidence="2">PPUP1173</fullName>
    </submittedName>
</protein>
<sequence length="132" mass="14818">HIFSERWGKGRSEQHRKGGCVGGEGTEMRGIGEGKNHHWPQLNFCHCSSSKCGLAMVHSVLTPLFHWEWDNDFKPFLDLNINRDALASLHKSCSLNLLSTELETASSCVYPAEVFCKVAWRPEDGRSSDSVE</sequence>
<dbReference type="EMBL" id="GBYX01476760">
    <property type="protein sequence ID" value="JAO04917.1"/>
    <property type="molecule type" value="Transcribed_RNA"/>
</dbReference>
<feature type="non-terminal residue" evidence="2">
    <location>
        <position position="1"/>
    </location>
</feature>
<organism evidence="2">
    <name type="scientific">Poeciliopsis prolifica</name>
    <name type="common">blackstripe livebearer</name>
    <dbReference type="NCBI Taxonomy" id="188132"/>
    <lineage>
        <taxon>Eukaryota</taxon>
        <taxon>Metazoa</taxon>
        <taxon>Chordata</taxon>
        <taxon>Craniata</taxon>
        <taxon>Vertebrata</taxon>
        <taxon>Euteleostomi</taxon>
        <taxon>Actinopterygii</taxon>
        <taxon>Neopterygii</taxon>
        <taxon>Teleostei</taxon>
        <taxon>Neoteleostei</taxon>
        <taxon>Acanthomorphata</taxon>
        <taxon>Ovalentaria</taxon>
        <taxon>Atherinomorphae</taxon>
        <taxon>Cyprinodontiformes</taxon>
        <taxon>Poeciliidae</taxon>
        <taxon>Poeciliinae</taxon>
        <taxon>Poeciliopsis</taxon>
    </lineage>
</organism>
<dbReference type="AlphaFoldDB" id="A0A0S7EKE9"/>
<reference evidence="2" key="1">
    <citation type="submission" date="2014-12" db="EMBL/GenBank/DDBJ databases">
        <title>Parallel Evolution in Life History Adaptation Evident in the Tissue-Specific Poeciliopsis prolifica transcriptome.</title>
        <authorList>
            <person name="Jue N.K."/>
            <person name="Foley R.J."/>
            <person name="Obergfell C."/>
            <person name="Reznick D.N."/>
            <person name="O'Neill R.J."/>
            <person name="O'Neill M.J."/>
        </authorList>
    </citation>
    <scope>NUCLEOTIDE SEQUENCE</scope>
</reference>
<proteinExistence type="predicted"/>
<accession>A0A0S7EKE9</accession>
<feature type="compositionally biased region" description="Basic and acidic residues" evidence="1">
    <location>
        <begin position="1"/>
        <end position="16"/>
    </location>
</feature>
<evidence type="ECO:0000313" key="2">
    <source>
        <dbReference type="EMBL" id="JAO04917.1"/>
    </source>
</evidence>
<evidence type="ECO:0000256" key="1">
    <source>
        <dbReference type="SAM" id="MobiDB-lite"/>
    </source>
</evidence>
<gene>
    <name evidence="2" type="primary">PPUP1173</name>
</gene>